<gene>
    <name evidence="1" type="ORF">F5544_34670</name>
</gene>
<keyword evidence="2" id="KW-1185">Reference proteome</keyword>
<proteinExistence type="predicted"/>
<accession>A0A6G9YNW2</accession>
<sequence>MLQFGLLILLAAATAVAVAAYLRGRRAGPMVGAESGTLYVTGVSPLPNAGGEQYVTITGNLSGPSVPGEVVFGRFAWDVNQWPAVGDQLSVLYAPRNPMRFQVDHPGVRPYLGS</sequence>
<evidence type="ECO:0008006" key="3">
    <source>
        <dbReference type="Google" id="ProtNLM"/>
    </source>
</evidence>
<reference evidence="1 2" key="1">
    <citation type="journal article" date="2019" name="ACS Chem. Biol.">
        <title>Identification and Mobilization of a Cryptic Antibiotic Biosynthesis Gene Locus from a Human-Pathogenic Nocardia Isolate.</title>
        <authorList>
            <person name="Herisse M."/>
            <person name="Ishida K."/>
            <person name="Porter J.L."/>
            <person name="Howden B."/>
            <person name="Hertweck C."/>
            <person name="Stinear T.P."/>
            <person name="Pidot S.J."/>
        </authorList>
    </citation>
    <scope>NUCLEOTIDE SEQUENCE [LARGE SCALE GENOMIC DNA]</scope>
    <source>
        <strain evidence="1 2">AUSMDU00012717</strain>
    </source>
</reference>
<protein>
    <recommendedName>
        <fullName evidence="3">DUF3592 domain-containing protein</fullName>
    </recommendedName>
</protein>
<dbReference type="RefSeq" id="WP_428847087.1">
    <property type="nucleotide sequence ID" value="NZ_CP046172.1"/>
</dbReference>
<dbReference type="KEGG" id="nah:F5544_34670"/>
<dbReference type="Proteomes" id="UP000503540">
    <property type="component" value="Chromosome"/>
</dbReference>
<evidence type="ECO:0000313" key="2">
    <source>
        <dbReference type="Proteomes" id="UP000503540"/>
    </source>
</evidence>
<dbReference type="EMBL" id="CP046172">
    <property type="protein sequence ID" value="QIS14767.1"/>
    <property type="molecule type" value="Genomic_DNA"/>
</dbReference>
<dbReference type="AlphaFoldDB" id="A0A6G9YNW2"/>
<organism evidence="1 2">
    <name type="scientific">Nocardia arthritidis</name>
    <dbReference type="NCBI Taxonomy" id="228602"/>
    <lineage>
        <taxon>Bacteria</taxon>
        <taxon>Bacillati</taxon>
        <taxon>Actinomycetota</taxon>
        <taxon>Actinomycetes</taxon>
        <taxon>Mycobacteriales</taxon>
        <taxon>Nocardiaceae</taxon>
        <taxon>Nocardia</taxon>
    </lineage>
</organism>
<evidence type="ECO:0000313" key="1">
    <source>
        <dbReference type="EMBL" id="QIS14767.1"/>
    </source>
</evidence>
<name>A0A6G9YNW2_9NOCA</name>